<sequence>MITEANVENTVPDPNLVTLDATRIPETSFDGDPNPYLCASEAFWDWQLDVDERREPWTPENQEVIHAASSFHYTLTMARSWVTEKTSRKELWRSLMGWGWLTYENPEYEEGDPILSWQFDPYSQFRHKPEMLLTAPVESELVRVVLEESRTIRFTLKPSNQGETRFILAAVANRYGSLSKAKQGYRDHLIHKARSQNASKFN</sequence>
<evidence type="ECO:0000313" key="1">
    <source>
        <dbReference type="EMBL" id="QDS99323.1"/>
    </source>
</evidence>
<accession>A0A517MWS1</accession>
<gene>
    <name evidence="1" type="ORF">HG15A2_26450</name>
</gene>
<keyword evidence="2" id="KW-1185">Reference proteome</keyword>
<reference evidence="1 2" key="1">
    <citation type="submission" date="2019-02" db="EMBL/GenBank/DDBJ databases">
        <title>Deep-cultivation of Planctomycetes and their phenomic and genomic characterization uncovers novel biology.</title>
        <authorList>
            <person name="Wiegand S."/>
            <person name="Jogler M."/>
            <person name="Boedeker C."/>
            <person name="Pinto D."/>
            <person name="Vollmers J."/>
            <person name="Rivas-Marin E."/>
            <person name="Kohn T."/>
            <person name="Peeters S.H."/>
            <person name="Heuer A."/>
            <person name="Rast P."/>
            <person name="Oberbeckmann S."/>
            <person name="Bunk B."/>
            <person name="Jeske O."/>
            <person name="Meyerdierks A."/>
            <person name="Storesund J.E."/>
            <person name="Kallscheuer N."/>
            <person name="Luecker S."/>
            <person name="Lage O.M."/>
            <person name="Pohl T."/>
            <person name="Merkel B.J."/>
            <person name="Hornburger P."/>
            <person name="Mueller R.-W."/>
            <person name="Bruemmer F."/>
            <person name="Labrenz M."/>
            <person name="Spormann A.M."/>
            <person name="Op den Camp H."/>
            <person name="Overmann J."/>
            <person name="Amann R."/>
            <person name="Jetten M.S.M."/>
            <person name="Mascher T."/>
            <person name="Medema M.H."/>
            <person name="Devos D.P."/>
            <person name="Kaster A.-K."/>
            <person name="Ovreas L."/>
            <person name="Rohde M."/>
            <person name="Galperin M.Y."/>
            <person name="Jogler C."/>
        </authorList>
    </citation>
    <scope>NUCLEOTIDE SEQUENCE [LARGE SCALE GENOMIC DNA]</scope>
    <source>
        <strain evidence="1 2">HG15A2</strain>
    </source>
</reference>
<dbReference type="Proteomes" id="UP000319852">
    <property type="component" value="Chromosome"/>
</dbReference>
<organism evidence="1 2">
    <name type="scientific">Adhaeretor mobilis</name>
    <dbReference type="NCBI Taxonomy" id="1930276"/>
    <lineage>
        <taxon>Bacteria</taxon>
        <taxon>Pseudomonadati</taxon>
        <taxon>Planctomycetota</taxon>
        <taxon>Planctomycetia</taxon>
        <taxon>Pirellulales</taxon>
        <taxon>Lacipirellulaceae</taxon>
        <taxon>Adhaeretor</taxon>
    </lineage>
</organism>
<dbReference type="AlphaFoldDB" id="A0A517MWS1"/>
<proteinExistence type="predicted"/>
<protein>
    <submittedName>
        <fullName evidence="1">Uncharacterized protein</fullName>
    </submittedName>
</protein>
<dbReference type="EMBL" id="CP036263">
    <property type="protein sequence ID" value="QDS99323.1"/>
    <property type="molecule type" value="Genomic_DNA"/>
</dbReference>
<evidence type="ECO:0000313" key="2">
    <source>
        <dbReference type="Proteomes" id="UP000319852"/>
    </source>
</evidence>
<dbReference type="RefSeq" id="WP_218931924.1">
    <property type="nucleotide sequence ID" value="NZ_CP036263.1"/>
</dbReference>
<name>A0A517MWS1_9BACT</name>
<dbReference type="KEGG" id="amob:HG15A2_26450"/>